<dbReference type="EC" id="2.7.7.49" evidence="2"/>
<proteinExistence type="predicted"/>
<dbReference type="InterPro" id="IPR050951">
    <property type="entry name" value="Retrovirus_Pol_polyprotein"/>
</dbReference>
<keyword evidence="2" id="KW-0808">Transferase</keyword>
<protein>
    <submittedName>
        <fullName evidence="2">RNA-directed DNA polymerase, LTR Retrotransposon</fullName>
        <ecNumber evidence="2">2.7.7.49</ecNumber>
    </submittedName>
</protein>
<feature type="non-terminal residue" evidence="2">
    <location>
        <position position="265"/>
    </location>
</feature>
<feature type="non-terminal residue" evidence="2">
    <location>
        <position position="1"/>
    </location>
</feature>
<accession>L7JWT4</accession>
<dbReference type="AlphaFoldDB" id="L7JWT4"/>
<dbReference type="Gene3D" id="1.10.340.70">
    <property type="match status" value="1"/>
</dbReference>
<dbReference type="InterPro" id="IPR041588">
    <property type="entry name" value="Integrase_H2C2"/>
</dbReference>
<dbReference type="OrthoDB" id="425619at2759"/>
<dbReference type="PROSITE" id="PS50994">
    <property type="entry name" value="INTEGRASE"/>
    <property type="match status" value="1"/>
</dbReference>
<dbReference type="SUPFAM" id="SSF53098">
    <property type="entry name" value="Ribonuclease H-like"/>
    <property type="match status" value="1"/>
</dbReference>
<dbReference type="PANTHER" id="PTHR37984">
    <property type="entry name" value="PROTEIN CBG26694"/>
    <property type="match status" value="1"/>
</dbReference>
<gene>
    <name evidence="2" type="ORF">THOM_1517</name>
</gene>
<dbReference type="InterPro" id="IPR012337">
    <property type="entry name" value="RNaseH-like_sf"/>
</dbReference>
<dbReference type="InterPro" id="IPR036397">
    <property type="entry name" value="RNaseH_sf"/>
</dbReference>
<dbReference type="Pfam" id="PF17921">
    <property type="entry name" value="Integrase_H2C2"/>
    <property type="match status" value="1"/>
</dbReference>
<evidence type="ECO:0000259" key="1">
    <source>
        <dbReference type="PROSITE" id="PS50994"/>
    </source>
</evidence>
<dbReference type="GO" id="GO:0003964">
    <property type="term" value="F:RNA-directed DNA polymerase activity"/>
    <property type="evidence" value="ECO:0007669"/>
    <property type="project" value="UniProtKB-KW"/>
</dbReference>
<keyword evidence="2" id="KW-0695">RNA-directed DNA polymerase</keyword>
<sequence>NFRIEYSKPVNLVEVDALSRTHEKAKEPTEINKRAMKRYETINKKHLCTVDGKKHWRLDSGIVREVPEKENAEKLVIEAHLKTNHRGLEPICYEPKERYYWLGMKRHITEIIKRCETCQRNNRKYTGRNEMVATTRPIEKVTIDIAKIKGKTVMISVDYFSRRIWVRDVGNRRKETIIEKMNELVEEWGVPEMIITDNVKEFVAIETKNWMTEAQIVHEKTNAELYKSNGRVERVIRTVREGIEKMGVNEMGKAIKEVEDKYNKT</sequence>
<dbReference type="GO" id="GO:0003676">
    <property type="term" value="F:nucleic acid binding"/>
    <property type="evidence" value="ECO:0007669"/>
    <property type="project" value="InterPro"/>
</dbReference>
<dbReference type="Pfam" id="PF00665">
    <property type="entry name" value="rve"/>
    <property type="match status" value="1"/>
</dbReference>
<dbReference type="Gene3D" id="3.30.420.10">
    <property type="entry name" value="Ribonuclease H-like superfamily/Ribonuclease H"/>
    <property type="match status" value="1"/>
</dbReference>
<feature type="domain" description="Integrase catalytic" evidence="1">
    <location>
        <begin position="133"/>
        <end position="265"/>
    </location>
</feature>
<dbReference type="GO" id="GO:0015074">
    <property type="term" value="P:DNA integration"/>
    <property type="evidence" value="ECO:0007669"/>
    <property type="project" value="InterPro"/>
</dbReference>
<dbReference type="InParanoid" id="L7JWT4"/>
<evidence type="ECO:0000313" key="2">
    <source>
        <dbReference type="EMBL" id="ELQ75526.1"/>
    </source>
</evidence>
<dbReference type="HOGENOM" id="CLU_1055845_0_0_1"/>
<reference evidence="2 3" key="1">
    <citation type="journal article" date="2012" name="PLoS Pathog.">
        <title>The genome of the obligate intracellular parasite Trachipleistophora hominis: new insights into microsporidian genome dynamics and reductive evolution.</title>
        <authorList>
            <person name="Heinz E."/>
            <person name="Williams T.A."/>
            <person name="Nakjang S."/>
            <person name="Noel C.J."/>
            <person name="Swan D.C."/>
            <person name="Goldberg A.V."/>
            <person name="Harris S.R."/>
            <person name="Weinmaier T."/>
            <person name="Markert S."/>
            <person name="Becher D."/>
            <person name="Bernhardt J."/>
            <person name="Dagan T."/>
            <person name="Hacker C."/>
            <person name="Lucocq J.M."/>
            <person name="Schweder T."/>
            <person name="Rattei T."/>
            <person name="Hall N."/>
            <person name="Hirt R.P."/>
            <person name="Embley T.M."/>
        </authorList>
    </citation>
    <scope>NUCLEOTIDE SEQUENCE [LARGE SCALE GENOMIC DNA]</scope>
</reference>
<dbReference type="InterPro" id="IPR001584">
    <property type="entry name" value="Integrase_cat-core"/>
</dbReference>
<dbReference type="EMBL" id="JH993951">
    <property type="protein sequence ID" value="ELQ75526.1"/>
    <property type="molecule type" value="Genomic_DNA"/>
</dbReference>
<dbReference type="Proteomes" id="UP000011185">
    <property type="component" value="Unassembled WGS sequence"/>
</dbReference>
<keyword evidence="2" id="KW-0548">Nucleotidyltransferase</keyword>
<organism evidence="2 3">
    <name type="scientific">Trachipleistophora hominis</name>
    <name type="common">Microsporidian parasite</name>
    <dbReference type="NCBI Taxonomy" id="72359"/>
    <lineage>
        <taxon>Eukaryota</taxon>
        <taxon>Fungi</taxon>
        <taxon>Fungi incertae sedis</taxon>
        <taxon>Microsporidia</taxon>
        <taxon>Pleistophoridae</taxon>
        <taxon>Trachipleistophora</taxon>
    </lineage>
</organism>
<evidence type="ECO:0000313" key="3">
    <source>
        <dbReference type="Proteomes" id="UP000011185"/>
    </source>
</evidence>
<keyword evidence="3" id="KW-1185">Reference proteome</keyword>
<name>L7JWT4_TRAHO</name>
<dbReference type="STRING" id="72359.L7JWT4"/>
<dbReference type="VEuPathDB" id="MicrosporidiaDB:THOM_1517"/>
<dbReference type="GO" id="GO:0005634">
    <property type="term" value="C:nucleus"/>
    <property type="evidence" value="ECO:0007669"/>
    <property type="project" value="UniProtKB-ARBA"/>
</dbReference>
<dbReference type="PANTHER" id="PTHR37984:SF5">
    <property type="entry name" value="PROTEIN NYNRIN-LIKE"/>
    <property type="match status" value="1"/>
</dbReference>